<keyword evidence="2" id="KW-0067">ATP-binding</keyword>
<dbReference type="Gene3D" id="3.30.300.30">
    <property type="match status" value="1"/>
</dbReference>
<accession>A0A7W9SL73</accession>
<dbReference type="GO" id="GO:0004467">
    <property type="term" value="F:long-chain fatty acid-CoA ligase activity"/>
    <property type="evidence" value="ECO:0007669"/>
    <property type="project" value="UniProtKB-EC"/>
</dbReference>
<dbReference type="InterPro" id="IPR000873">
    <property type="entry name" value="AMP-dep_synth/lig_dom"/>
</dbReference>
<dbReference type="PANTHER" id="PTHR43272">
    <property type="entry name" value="LONG-CHAIN-FATTY-ACID--COA LIGASE"/>
    <property type="match status" value="1"/>
</dbReference>
<dbReference type="SUPFAM" id="SSF56801">
    <property type="entry name" value="Acetyl-CoA synthetase-like"/>
    <property type="match status" value="1"/>
</dbReference>
<sequence length="595" mass="64560">MTEQTLTRFFQSTVAAHGSAVAMRYRENREWHDITYAELAARVEAIAAGLKSLGVGHGDRVAIYAENQPNWVITDLACHALGAINASIYPTLPPPQVAFIVNDSTAKVLIAGNAKLLANARIAQAECPSLSQLVVMGSVADGDALSFTQLEERGKTHPFGPGEYEASWKGVQPDDIASLIYTSGTTGDPKGAMLTHKNFTSNAINGLALFSKGGVTITADDTFLSFLPLSHSFERIGCYLAIGSGATTAYSEGVKTLADEMKTVQPTVMLCVPRLWEMMQERVLAAAEKAGEMRFAIFTKSLEAAKECIREEQAGRHPSMALNIQRATGEKLVFPKIREEFGGKFRLLVSGGAALNPETALFWRALGMNLVEGYGLTETSPVISINPGHAARIGTVGQVINEGEVKIAPDGEICYRGPNVMKGYWKNEQATRDMIDDEGWLHTGDIGTLSADGYLKITDRKKDIIVLANGKNVSPVPIETKIKNSPFITEVVLIGDKQNTITALVVPNKEKLREAGFTEADDNALLALPEVKKKIKSEIDAHSTALADFEKIKKFTLINAVFSIDTGELTPTLKVKRKVILQKWAKEVAELRGDE</sequence>
<dbReference type="Pfam" id="PF00501">
    <property type="entry name" value="AMP-binding"/>
    <property type="match status" value="1"/>
</dbReference>
<keyword evidence="5" id="KW-0436">Ligase</keyword>
<evidence type="ECO:0000256" key="3">
    <source>
        <dbReference type="ARBA" id="ARBA00024484"/>
    </source>
</evidence>
<comment type="catalytic activity">
    <reaction evidence="3">
        <text>a long-chain fatty acid + ATP + CoA = a long-chain fatty acyl-CoA + AMP + diphosphate</text>
        <dbReference type="Rhea" id="RHEA:15421"/>
        <dbReference type="ChEBI" id="CHEBI:30616"/>
        <dbReference type="ChEBI" id="CHEBI:33019"/>
        <dbReference type="ChEBI" id="CHEBI:57287"/>
        <dbReference type="ChEBI" id="CHEBI:57560"/>
        <dbReference type="ChEBI" id="CHEBI:83139"/>
        <dbReference type="ChEBI" id="CHEBI:456215"/>
        <dbReference type="EC" id="6.2.1.3"/>
    </reaction>
    <physiologicalReaction direction="left-to-right" evidence="3">
        <dbReference type="Rhea" id="RHEA:15422"/>
    </physiologicalReaction>
</comment>
<dbReference type="AlphaFoldDB" id="A0A7W9SL73"/>
<feature type="domain" description="AMP-dependent synthetase/ligase" evidence="4">
    <location>
        <begin position="10"/>
        <end position="425"/>
    </location>
</feature>
<dbReference type="InterPro" id="IPR042099">
    <property type="entry name" value="ANL_N_sf"/>
</dbReference>
<evidence type="ECO:0000256" key="2">
    <source>
        <dbReference type="ARBA" id="ARBA00022840"/>
    </source>
</evidence>
<evidence type="ECO:0000313" key="5">
    <source>
        <dbReference type="EMBL" id="MBB6048666.1"/>
    </source>
</evidence>
<dbReference type="Gene3D" id="3.40.50.12780">
    <property type="entry name" value="N-terminal domain of ligase-like"/>
    <property type="match status" value="1"/>
</dbReference>
<keyword evidence="6" id="KW-1185">Reference proteome</keyword>
<gene>
    <name evidence="5" type="ORF">HNQ39_000428</name>
</gene>
<dbReference type="GO" id="GO:0005524">
    <property type="term" value="F:ATP binding"/>
    <property type="evidence" value="ECO:0007669"/>
    <property type="project" value="UniProtKB-KW"/>
</dbReference>
<reference evidence="5 6" key="1">
    <citation type="submission" date="2020-08" db="EMBL/GenBank/DDBJ databases">
        <title>Genomic Encyclopedia of Type Strains, Phase IV (KMG-IV): sequencing the most valuable type-strain genomes for metagenomic binning, comparative biology and taxonomic classification.</title>
        <authorList>
            <person name="Goeker M."/>
        </authorList>
    </citation>
    <scope>NUCLEOTIDE SEQUENCE [LARGE SCALE GENOMIC DNA]</scope>
    <source>
        <strain evidence="5 6">DSM 23562</strain>
    </source>
</reference>
<comment type="caution">
    <text evidence="5">The sequence shown here is derived from an EMBL/GenBank/DDBJ whole genome shotgun (WGS) entry which is preliminary data.</text>
</comment>
<keyword evidence="1" id="KW-0547">Nucleotide-binding</keyword>
<evidence type="ECO:0000259" key="4">
    <source>
        <dbReference type="Pfam" id="PF00501"/>
    </source>
</evidence>
<protein>
    <submittedName>
        <fullName evidence="5">Long-chain acyl-CoA synthetase</fullName>
        <ecNumber evidence="5">6.2.1.3</ecNumber>
    </submittedName>
</protein>
<evidence type="ECO:0000256" key="1">
    <source>
        <dbReference type="ARBA" id="ARBA00022741"/>
    </source>
</evidence>
<dbReference type="EC" id="6.2.1.3" evidence="5"/>
<dbReference type="GO" id="GO:0016020">
    <property type="term" value="C:membrane"/>
    <property type="evidence" value="ECO:0007669"/>
    <property type="project" value="TreeGrafter"/>
</dbReference>
<dbReference type="Pfam" id="PF23562">
    <property type="entry name" value="AMP-binding_C_3"/>
    <property type="match status" value="1"/>
</dbReference>
<dbReference type="InterPro" id="IPR020845">
    <property type="entry name" value="AMP-binding_CS"/>
</dbReference>
<proteinExistence type="predicted"/>
<dbReference type="PANTHER" id="PTHR43272:SF33">
    <property type="entry name" value="AMP-BINDING DOMAIN-CONTAINING PROTEIN-RELATED"/>
    <property type="match status" value="1"/>
</dbReference>
<dbReference type="Proteomes" id="UP000520814">
    <property type="component" value="Unassembled WGS sequence"/>
</dbReference>
<dbReference type="InterPro" id="IPR045851">
    <property type="entry name" value="AMP-bd_C_sf"/>
</dbReference>
<dbReference type="CDD" id="cd05907">
    <property type="entry name" value="VL_LC_FACS_like"/>
    <property type="match status" value="1"/>
</dbReference>
<dbReference type="RefSeq" id="WP_184192302.1">
    <property type="nucleotide sequence ID" value="NZ_JACHGW010000001.1"/>
</dbReference>
<evidence type="ECO:0000313" key="6">
    <source>
        <dbReference type="Proteomes" id="UP000520814"/>
    </source>
</evidence>
<dbReference type="PROSITE" id="PS00455">
    <property type="entry name" value="AMP_BINDING"/>
    <property type="match status" value="1"/>
</dbReference>
<dbReference type="EMBL" id="JACHGW010000001">
    <property type="protein sequence ID" value="MBB6048666.1"/>
    <property type="molecule type" value="Genomic_DNA"/>
</dbReference>
<name>A0A7W9SL73_ARMRO</name>
<organism evidence="5 6">
    <name type="scientific">Armatimonas rosea</name>
    <dbReference type="NCBI Taxonomy" id="685828"/>
    <lineage>
        <taxon>Bacteria</taxon>
        <taxon>Bacillati</taxon>
        <taxon>Armatimonadota</taxon>
        <taxon>Armatimonadia</taxon>
        <taxon>Armatimonadales</taxon>
        <taxon>Armatimonadaceae</taxon>
        <taxon>Armatimonas</taxon>
    </lineage>
</organism>